<dbReference type="VEuPathDB" id="TrichDB:TRFO_26320"/>
<dbReference type="GeneID" id="94839582"/>
<dbReference type="SUPFAM" id="SSF48371">
    <property type="entry name" value="ARM repeat"/>
    <property type="match status" value="1"/>
</dbReference>
<name>A0A1J4K4C6_9EUKA</name>
<dbReference type="EMBL" id="MLAK01000745">
    <property type="protein sequence ID" value="OHT05818.1"/>
    <property type="molecule type" value="Genomic_DNA"/>
</dbReference>
<accession>A0A1J4K4C6</accession>
<reference evidence="1" key="1">
    <citation type="submission" date="2016-10" db="EMBL/GenBank/DDBJ databases">
        <authorList>
            <person name="Benchimol M."/>
            <person name="Almeida L.G."/>
            <person name="Vasconcelos A.T."/>
            <person name="Perreira-Neves A."/>
            <person name="Rosa I.A."/>
            <person name="Tasca T."/>
            <person name="Bogo M.R."/>
            <person name="de Souza W."/>
        </authorList>
    </citation>
    <scope>NUCLEOTIDE SEQUENCE [LARGE SCALE GENOMIC DNA]</scope>
    <source>
        <strain evidence="1">K</strain>
    </source>
</reference>
<evidence type="ECO:0000313" key="2">
    <source>
        <dbReference type="Proteomes" id="UP000179807"/>
    </source>
</evidence>
<proteinExistence type="predicted"/>
<sequence>MFYKDLSSFKSKIAVTTLSNSTETEWDKDISNEVNKDDSQSQQRVSFLIDTLVNLHKSENPDDSLKTICQQLHENDPIDNILPNSQAIPTIIQYLHDRKKEFVLHALIALNKLVRVSPYTCQIICSNPTAFLFCELLNDSYYIDQLGLLLSFVVTKDDSLAQNLVVHGNILSILMEIFNHANEDNFVKLLNYFYTIFSNLKPEFFKSKESTIGGVKVISLPVPLLQEYIFSHNHSIIIPLLRIYLIVIQNWETELVRCLPPNIVHHLVKILYNAEKLDEIGTRIALKELLKIVRIWMLTYATNTNFISDFENIYQQLIDGLFNQIEKSPVALPDILEIFSTIANYENTSSILVRNHHLNQLMEQYNNFNYEMKFHFLTVFFRSSIHSPQQVIENCSNIIDTLLLDSFDTFADLNFDKYINEIEAFLKAIYSLSTINRDLITIFDYNELLEFLEKCKNVPRLFYLSQKIIDHYMEDDDVPDEEYL</sequence>
<comment type="caution">
    <text evidence="1">The sequence shown here is derived from an EMBL/GenBank/DDBJ whole genome shotgun (WGS) entry which is preliminary data.</text>
</comment>
<dbReference type="InterPro" id="IPR016024">
    <property type="entry name" value="ARM-type_fold"/>
</dbReference>
<gene>
    <name evidence="1" type="ORF">TRFO_26320</name>
</gene>
<dbReference type="RefSeq" id="XP_068358954.1">
    <property type="nucleotide sequence ID" value="XM_068504878.1"/>
</dbReference>
<dbReference type="InterPro" id="IPR011989">
    <property type="entry name" value="ARM-like"/>
</dbReference>
<organism evidence="1 2">
    <name type="scientific">Tritrichomonas foetus</name>
    <dbReference type="NCBI Taxonomy" id="1144522"/>
    <lineage>
        <taxon>Eukaryota</taxon>
        <taxon>Metamonada</taxon>
        <taxon>Parabasalia</taxon>
        <taxon>Tritrichomonadida</taxon>
        <taxon>Tritrichomonadidae</taxon>
        <taxon>Tritrichomonas</taxon>
    </lineage>
</organism>
<dbReference type="Gene3D" id="1.25.10.10">
    <property type="entry name" value="Leucine-rich Repeat Variant"/>
    <property type="match status" value="1"/>
</dbReference>
<keyword evidence="2" id="KW-1185">Reference proteome</keyword>
<dbReference type="AlphaFoldDB" id="A0A1J4K4C6"/>
<protein>
    <submittedName>
        <fullName evidence="1">Uncharacterized protein</fullName>
    </submittedName>
</protein>
<dbReference type="Proteomes" id="UP000179807">
    <property type="component" value="Unassembled WGS sequence"/>
</dbReference>
<evidence type="ECO:0000313" key="1">
    <source>
        <dbReference type="EMBL" id="OHT05818.1"/>
    </source>
</evidence>